<dbReference type="InterPro" id="IPR002491">
    <property type="entry name" value="ABC_transptr_periplasmic_BD"/>
</dbReference>
<dbReference type="PROSITE" id="PS50983">
    <property type="entry name" value="FE_B12_PBP"/>
    <property type="match status" value="1"/>
</dbReference>
<name>A0AA49JGA1_9BACT</name>
<dbReference type="PANTHER" id="PTHR30535">
    <property type="entry name" value="VITAMIN B12-BINDING PROTEIN"/>
    <property type="match status" value="1"/>
</dbReference>
<dbReference type="PANTHER" id="PTHR30535:SF34">
    <property type="entry name" value="MOLYBDATE-BINDING PROTEIN MOLA"/>
    <property type="match status" value="1"/>
</dbReference>
<evidence type="ECO:0000313" key="2">
    <source>
        <dbReference type="EMBL" id="WKN36115.1"/>
    </source>
</evidence>
<accession>A0AA49JGA1</accession>
<reference evidence="2" key="2">
    <citation type="journal article" date="2024" name="Antonie Van Leeuwenhoek">
        <title>Roseihalotalea indica gen. nov., sp. nov., a halophilic Bacteroidetes from mesopelagic Southwest Indian Ocean with higher carbohydrate metabolic potential.</title>
        <authorList>
            <person name="Chen B."/>
            <person name="Zhang M."/>
            <person name="Lin D."/>
            <person name="Ye J."/>
            <person name="Tang K."/>
        </authorList>
    </citation>
    <scope>NUCLEOTIDE SEQUENCE</scope>
    <source>
        <strain evidence="2">TK19036</strain>
    </source>
</reference>
<dbReference type="GO" id="GO:0071281">
    <property type="term" value="P:cellular response to iron ion"/>
    <property type="evidence" value="ECO:0007669"/>
    <property type="project" value="TreeGrafter"/>
</dbReference>
<proteinExistence type="predicted"/>
<dbReference type="AlphaFoldDB" id="A0AA49JGA1"/>
<dbReference type="Pfam" id="PF01497">
    <property type="entry name" value="Peripla_BP_2"/>
    <property type="match status" value="1"/>
</dbReference>
<dbReference type="SUPFAM" id="SSF53807">
    <property type="entry name" value="Helical backbone' metal receptor"/>
    <property type="match status" value="1"/>
</dbReference>
<dbReference type="Gene3D" id="3.40.50.1980">
    <property type="entry name" value="Nitrogenase molybdenum iron protein domain"/>
    <property type="match status" value="2"/>
</dbReference>
<organism evidence="2">
    <name type="scientific">Roseihalotalea indica</name>
    <dbReference type="NCBI Taxonomy" id="2867963"/>
    <lineage>
        <taxon>Bacteria</taxon>
        <taxon>Pseudomonadati</taxon>
        <taxon>Bacteroidota</taxon>
        <taxon>Cytophagia</taxon>
        <taxon>Cytophagales</taxon>
        <taxon>Catalimonadaceae</taxon>
        <taxon>Roseihalotalea</taxon>
    </lineage>
</organism>
<dbReference type="EMBL" id="CP120682">
    <property type="protein sequence ID" value="WKN36115.1"/>
    <property type="molecule type" value="Genomic_DNA"/>
</dbReference>
<reference evidence="2" key="1">
    <citation type="journal article" date="2023" name="Comput. Struct. Biotechnol. J.">
        <title>Discovery of a novel marine Bacteroidetes with a rich repertoire of carbohydrate-active enzymes.</title>
        <authorList>
            <person name="Chen B."/>
            <person name="Liu G."/>
            <person name="Chen Q."/>
            <person name="Wang H."/>
            <person name="Liu L."/>
            <person name="Tang K."/>
        </authorList>
    </citation>
    <scope>NUCLEOTIDE SEQUENCE</scope>
    <source>
        <strain evidence="2">TK19036</strain>
    </source>
</reference>
<protein>
    <submittedName>
        <fullName evidence="2">ABC transporter substrate-binding protein</fullName>
    </submittedName>
</protein>
<feature type="domain" description="Fe/B12 periplasmic-binding" evidence="1">
    <location>
        <begin position="115"/>
        <end position="389"/>
    </location>
</feature>
<dbReference type="InterPro" id="IPR050902">
    <property type="entry name" value="ABC_Transporter_SBP"/>
</dbReference>
<sequence>MAIIFHFLRDSRWAFLSFHPPINWLIGLGVSLLCLRCGTPQSTENNGTVTSDTSLTWKPLDIRYAQGFTIEYHSDYKTLLLYQPSDTLRYLLLPPNSPLPPEKSYDQVIHIPVKRVITQSTTHLALMRFLDAEDAIVGLDNADYVYDSIIAKRVEEGIIQEVGSGTSLNTERVIALQPDLLLVSRMPGSSLDPYQKFIAMGIPVIPNAEWMEPTPLGKAEWVKLMAALLNREEQAASRFTEVQHAYDSLIQIAQQAQQTPEVVVGSPFQGSWYVPGGNSYRGSLLRHAQAGWPWSQDTSAVSFPIAFERIYAFGLQAPYWLDPGQAHSKAELLAIDTRFADFKAFRQNRIYNSNRRLNPGGGGNDYYESGAVYPQRVLADLIKILHPELLPEHELYYYQRLP</sequence>
<gene>
    <name evidence="2" type="ORF">K4G66_27490</name>
</gene>
<evidence type="ECO:0000259" key="1">
    <source>
        <dbReference type="PROSITE" id="PS50983"/>
    </source>
</evidence>